<evidence type="ECO:0000313" key="2">
    <source>
        <dbReference type="EMBL" id="KZV89956.1"/>
    </source>
</evidence>
<dbReference type="OrthoDB" id="68020at2759"/>
<feature type="region of interest" description="Disordered" evidence="1">
    <location>
        <begin position="361"/>
        <end position="528"/>
    </location>
</feature>
<dbReference type="Proteomes" id="UP000077266">
    <property type="component" value="Unassembled WGS sequence"/>
</dbReference>
<feature type="compositionally biased region" description="Pro residues" evidence="1">
    <location>
        <begin position="472"/>
        <end position="488"/>
    </location>
</feature>
<evidence type="ECO:0000313" key="3">
    <source>
        <dbReference type="Proteomes" id="UP000077266"/>
    </source>
</evidence>
<dbReference type="GO" id="GO:0003677">
    <property type="term" value="F:DNA binding"/>
    <property type="evidence" value="ECO:0007669"/>
    <property type="project" value="InterPro"/>
</dbReference>
<gene>
    <name evidence="2" type="ORF">EXIGLDRAFT_130729</name>
</gene>
<dbReference type="PANTHER" id="PTHR15180">
    <property type="entry name" value="GENERAL TRANSCRIPTION FACTOR 3C POLYPEPTIDE 1"/>
    <property type="match status" value="1"/>
</dbReference>
<dbReference type="PANTHER" id="PTHR15180:SF1">
    <property type="entry name" value="GENERAL TRANSCRIPTION FACTOR 3C POLYPEPTIDE 1"/>
    <property type="match status" value="1"/>
</dbReference>
<evidence type="ECO:0000256" key="1">
    <source>
        <dbReference type="SAM" id="MobiDB-lite"/>
    </source>
</evidence>
<reference evidence="2 3" key="1">
    <citation type="journal article" date="2016" name="Mol. Biol. Evol.">
        <title>Comparative Genomics of Early-Diverging Mushroom-Forming Fungi Provides Insights into the Origins of Lignocellulose Decay Capabilities.</title>
        <authorList>
            <person name="Nagy L.G."/>
            <person name="Riley R."/>
            <person name="Tritt A."/>
            <person name="Adam C."/>
            <person name="Daum C."/>
            <person name="Floudas D."/>
            <person name="Sun H."/>
            <person name="Yadav J.S."/>
            <person name="Pangilinan J."/>
            <person name="Larsson K.H."/>
            <person name="Matsuura K."/>
            <person name="Barry K."/>
            <person name="Labutti K."/>
            <person name="Kuo R."/>
            <person name="Ohm R.A."/>
            <person name="Bhattacharya S.S."/>
            <person name="Shirouzu T."/>
            <person name="Yoshinaga Y."/>
            <person name="Martin F.M."/>
            <person name="Grigoriev I.V."/>
            <person name="Hibbett D.S."/>
        </authorList>
    </citation>
    <scope>NUCLEOTIDE SEQUENCE [LARGE SCALE GENOMIC DNA]</scope>
    <source>
        <strain evidence="2 3">HHB12029</strain>
    </source>
</reference>
<organism evidence="2 3">
    <name type="scientific">Exidia glandulosa HHB12029</name>
    <dbReference type="NCBI Taxonomy" id="1314781"/>
    <lineage>
        <taxon>Eukaryota</taxon>
        <taxon>Fungi</taxon>
        <taxon>Dikarya</taxon>
        <taxon>Basidiomycota</taxon>
        <taxon>Agaricomycotina</taxon>
        <taxon>Agaricomycetes</taxon>
        <taxon>Auriculariales</taxon>
        <taxon>Exidiaceae</taxon>
        <taxon>Exidia</taxon>
    </lineage>
</organism>
<feature type="compositionally biased region" description="Basic and acidic residues" evidence="1">
    <location>
        <begin position="276"/>
        <end position="286"/>
    </location>
</feature>
<dbReference type="EMBL" id="KV426059">
    <property type="protein sequence ID" value="KZV89956.1"/>
    <property type="molecule type" value="Genomic_DNA"/>
</dbReference>
<dbReference type="GO" id="GO:0042791">
    <property type="term" value="P:5S class rRNA transcription by RNA polymerase III"/>
    <property type="evidence" value="ECO:0007669"/>
    <property type="project" value="TreeGrafter"/>
</dbReference>
<dbReference type="STRING" id="1314781.A0A165G446"/>
<feature type="region of interest" description="Disordered" evidence="1">
    <location>
        <begin position="251"/>
        <end position="286"/>
    </location>
</feature>
<sequence length="528" mass="57955">MTASMEDLVRYCVQEIAHDGDLGSTLSRVGSFMNEYYTRNPPPDEQQRSTFQALFEELRKQPHIQIGLAPTATTEVIIGQPEKKPEKKKTTGKRSSIQTVEPVTPDPDVMELGETGIPAKSPADGLELVPDVDAVPAMDLVGNYGERLRIAVDPEFSSLTLTRIADRTIPRTNPRLYTCLQFIARSRGNGLSADAVAAATGYDLKICYHHIRHLAAMDLIQKLRKNDFTRVDFCVHRDYLHLVPDDWTYSPRTTRDSQQGTSARGSVADDAEFESGSERLDPTHEATPRLLRERVVALLKAGQDTALPYTQLFAAAGYKSDQGSQDWDFFCATVEDMVRDGELVKSLKKAAAGAPVLCVRLPGDQPPDPVAARMQPTRMRPRKSINNGSTTIDDDDSSVDIAPPVSTSMKRGAEDGPTGEPPLKRKRGRPRKDEVEARAATQPTPDPKSAKKDDSHARDASPPWATKRKAGPRPPSPAYVPKRIPTPPWAELDRPGRPQTPPPPPPPKHTPASLAKLDPVCDASVMLP</sequence>
<dbReference type="InterPro" id="IPR044210">
    <property type="entry name" value="Tfc3-like"/>
</dbReference>
<feature type="compositionally biased region" description="Basic and acidic residues" evidence="1">
    <location>
        <begin position="448"/>
        <end position="459"/>
    </location>
</feature>
<name>A0A165G446_EXIGL</name>
<keyword evidence="3" id="KW-1185">Reference proteome</keyword>
<dbReference type="GO" id="GO:0000127">
    <property type="term" value="C:transcription factor TFIIIC complex"/>
    <property type="evidence" value="ECO:0007669"/>
    <property type="project" value="InterPro"/>
</dbReference>
<protein>
    <submittedName>
        <fullName evidence="2">Uncharacterized protein</fullName>
    </submittedName>
</protein>
<dbReference type="AlphaFoldDB" id="A0A165G446"/>
<proteinExistence type="predicted"/>
<feature type="region of interest" description="Disordered" evidence="1">
    <location>
        <begin position="71"/>
        <end position="109"/>
    </location>
</feature>
<dbReference type="GO" id="GO:0006384">
    <property type="term" value="P:transcription initiation at RNA polymerase III promoter"/>
    <property type="evidence" value="ECO:0007669"/>
    <property type="project" value="InterPro"/>
</dbReference>
<dbReference type="InParanoid" id="A0A165G446"/>
<feature type="compositionally biased region" description="Polar residues" evidence="1">
    <location>
        <begin position="251"/>
        <end position="264"/>
    </location>
</feature>
<accession>A0A165G446</accession>
<feature type="compositionally biased region" description="Pro residues" evidence="1">
    <location>
        <begin position="498"/>
        <end position="509"/>
    </location>
</feature>